<name>A1WT56_HALHL</name>
<feature type="transmembrane region" description="Helical" evidence="8">
    <location>
        <begin position="73"/>
        <end position="91"/>
    </location>
</feature>
<sequence length="166" mass="17637">MSKMHAWLGSGRCLLGLVAVLAATAGVIVAGAEHWGGLQPCSLCWTQRGILAVLMVVALLGVLFWPRGRGGRWLLGGALIIVTAAGLAAAGRHLYVMWNPEVVDCGMSPEVMLQMLPWREFLIELVTGNTDCAEAAVLFGIPLPVASFFGFTVLGAASVYAVFRLR</sequence>
<keyword evidence="4" id="KW-0813">Transport</keyword>
<dbReference type="Gene3D" id="1.20.1550.10">
    <property type="entry name" value="DsbB-like"/>
    <property type="match status" value="1"/>
</dbReference>
<dbReference type="Pfam" id="PF02600">
    <property type="entry name" value="DsbB"/>
    <property type="match status" value="1"/>
</dbReference>
<dbReference type="KEGG" id="hha:Hhal_0073"/>
<dbReference type="InterPro" id="IPR050183">
    <property type="entry name" value="DsbB"/>
</dbReference>
<evidence type="ECO:0000256" key="4">
    <source>
        <dbReference type="ARBA" id="ARBA00022982"/>
    </source>
</evidence>
<evidence type="ECO:0000256" key="1">
    <source>
        <dbReference type="ARBA" id="ARBA00004651"/>
    </source>
</evidence>
<dbReference type="InterPro" id="IPR003752">
    <property type="entry name" value="DiS_bond_form_DsbB/BdbC"/>
</dbReference>
<keyword evidence="4" id="KW-0249">Electron transport</keyword>
<dbReference type="AlphaFoldDB" id="A1WT56"/>
<evidence type="ECO:0000313" key="10">
    <source>
        <dbReference type="Proteomes" id="UP000000647"/>
    </source>
</evidence>
<gene>
    <name evidence="9" type="ordered locus">Hhal_0073</name>
</gene>
<dbReference type="SUPFAM" id="SSF158442">
    <property type="entry name" value="DsbB-like"/>
    <property type="match status" value="1"/>
</dbReference>
<dbReference type="Proteomes" id="UP000000647">
    <property type="component" value="Chromosome"/>
</dbReference>
<proteinExistence type="predicted"/>
<keyword evidence="10" id="KW-1185">Reference proteome</keyword>
<keyword evidence="7" id="KW-0676">Redox-active center</keyword>
<dbReference type="STRING" id="349124.Hhal_0073"/>
<keyword evidence="5 8" id="KW-1133">Transmembrane helix</keyword>
<reference evidence="9 10" key="2">
    <citation type="journal article" date="2013" name="Stand. Genomic Sci.">
        <title>Complete genome sequence of Halorhodospira halophila SL1.</title>
        <authorList>
            <person name="Challacombe J.F."/>
            <person name="Majid S."/>
            <person name="Deole R."/>
            <person name="Brettin T.S."/>
            <person name="Bruce D."/>
            <person name="Delano S.F."/>
            <person name="Detter J.C."/>
            <person name="Gleasner C.D."/>
            <person name="Han C.S."/>
            <person name="Misra M."/>
            <person name="Reitenga K.G."/>
            <person name="Mikhailova N."/>
            <person name="Woyke T."/>
            <person name="Pitluck S."/>
            <person name="Nolan M."/>
            <person name="Land M.L."/>
            <person name="Saunders E."/>
            <person name="Tapia R."/>
            <person name="Lapidus A."/>
            <person name="Ivanova N."/>
            <person name="Hoff W.D."/>
        </authorList>
    </citation>
    <scope>NUCLEOTIDE SEQUENCE [LARGE SCALE GENOMIC DNA]</scope>
    <source>
        <strain evidence="10">DSM 244 / SL1</strain>
    </source>
</reference>
<dbReference type="GO" id="GO:0015035">
    <property type="term" value="F:protein-disulfide reductase activity"/>
    <property type="evidence" value="ECO:0007669"/>
    <property type="project" value="InterPro"/>
</dbReference>
<dbReference type="GO" id="GO:0005886">
    <property type="term" value="C:plasma membrane"/>
    <property type="evidence" value="ECO:0007669"/>
    <property type="project" value="UniProtKB-SubCell"/>
</dbReference>
<evidence type="ECO:0000256" key="7">
    <source>
        <dbReference type="ARBA" id="ARBA00023284"/>
    </source>
</evidence>
<dbReference type="HOGENOM" id="CLU_098660_1_1_6"/>
<dbReference type="eggNOG" id="COG1495">
    <property type="taxonomic scope" value="Bacteria"/>
</dbReference>
<keyword evidence="6 8" id="KW-0472">Membrane</keyword>
<keyword evidence="2" id="KW-1003">Cell membrane</keyword>
<dbReference type="PANTHER" id="PTHR36570:SF3">
    <property type="entry name" value="DISULFIDE BOND FORMATION PROTEIN B"/>
    <property type="match status" value="1"/>
</dbReference>
<organism evidence="9 10">
    <name type="scientific">Halorhodospira halophila (strain DSM 244 / SL1)</name>
    <name type="common">Ectothiorhodospira halophila (strain DSM 244 / SL1)</name>
    <dbReference type="NCBI Taxonomy" id="349124"/>
    <lineage>
        <taxon>Bacteria</taxon>
        <taxon>Pseudomonadati</taxon>
        <taxon>Pseudomonadota</taxon>
        <taxon>Gammaproteobacteria</taxon>
        <taxon>Chromatiales</taxon>
        <taxon>Ectothiorhodospiraceae</taxon>
        <taxon>Halorhodospira</taxon>
    </lineage>
</organism>
<evidence type="ECO:0000313" key="9">
    <source>
        <dbReference type="EMBL" id="ABM60868.1"/>
    </source>
</evidence>
<dbReference type="RefSeq" id="WP_011812891.1">
    <property type="nucleotide sequence ID" value="NC_008789.1"/>
</dbReference>
<evidence type="ECO:0000256" key="5">
    <source>
        <dbReference type="ARBA" id="ARBA00022989"/>
    </source>
</evidence>
<reference evidence="10" key="1">
    <citation type="submission" date="2006-12" db="EMBL/GenBank/DDBJ databases">
        <title>Complete sequence of Halorhodospira halophila SL1.</title>
        <authorList>
            <consortium name="US DOE Joint Genome Institute"/>
            <person name="Copeland A."/>
            <person name="Lucas S."/>
            <person name="Lapidus A."/>
            <person name="Barry K."/>
            <person name="Detter J.C."/>
            <person name="Glavina del Rio T."/>
            <person name="Hammon N."/>
            <person name="Israni S."/>
            <person name="Dalin E."/>
            <person name="Tice H."/>
            <person name="Pitluck S."/>
            <person name="Saunders E."/>
            <person name="Brettin T."/>
            <person name="Bruce D."/>
            <person name="Han C."/>
            <person name="Tapia R."/>
            <person name="Schmutz J."/>
            <person name="Larimer F."/>
            <person name="Land M."/>
            <person name="Hauser L."/>
            <person name="Kyrpides N."/>
            <person name="Mikhailova N."/>
            <person name="Hoff W."/>
            <person name="Richardson P."/>
        </authorList>
    </citation>
    <scope>NUCLEOTIDE SEQUENCE [LARGE SCALE GENOMIC DNA]</scope>
    <source>
        <strain evidence="10">DSM 244 / SL1</strain>
    </source>
</reference>
<evidence type="ECO:0000256" key="2">
    <source>
        <dbReference type="ARBA" id="ARBA00022475"/>
    </source>
</evidence>
<feature type="transmembrane region" description="Helical" evidence="8">
    <location>
        <begin position="145"/>
        <end position="163"/>
    </location>
</feature>
<dbReference type="OrthoDB" id="3711263at2"/>
<evidence type="ECO:0000256" key="6">
    <source>
        <dbReference type="ARBA" id="ARBA00023136"/>
    </source>
</evidence>
<accession>A1WT56</accession>
<dbReference type="GO" id="GO:0006457">
    <property type="term" value="P:protein folding"/>
    <property type="evidence" value="ECO:0007669"/>
    <property type="project" value="InterPro"/>
</dbReference>
<evidence type="ECO:0000256" key="8">
    <source>
        <dbReference type="SAM" id="Phobius"/>
    </source>
</evidence>
<feature type="transmembrane region" description="Helical" evidence="8">
    <location>
        <begin position="48"/>
        <end position="66"/>
    </location>
</feature>
<comment type="subcellular location">
    <subcellularLocation>
        <location evidence="1">Cell membrane</location>
        <topology evidence="1">Multi-pass membrane protein</topology>
    </subcellularLocation>
</comment>
<dbReference type="PANTHER" id="PTHR36570">
    <property type="entry name" value="DISULFIDE BOND FORMATION PROTEIN B"/>
    <property type="match status" value="1"/>
</dbReference>
<evidence type="ECO:0000256" key="3">
    <source>
        <dbReference type="ARBA" id="ARBA00022692"/>
    </source>
</evidence>
<dbReference type="EMBL" id="CP000544">
    <property type="protein sequence ID" value="ABM60868.1"/>
    <property type="molecule type" value="Genomic_DNA"/>
</dbReference>
<keyword evidence="3 8" id="KW-0812">Transmembrane</keyword>
<protein>
    <submittedName>
        <fullName evidence="9">Disulfide bond formation protein DsbB</fullName>
    </submittedName>
</protein>
<dbReference type="InterPro" id="IPR023380">
    <property type="entry name" value="DsbB-like_sf"/>
</dbReference>